<comment type="caution">
    <text evidence="1">The sequence shown here is derived from an EMBL/GenBank/DDBJ whole genome shotgun (WGS) entry which is preliminary data.</text>
</comment>
<keyword evidence="2" id="KW-1185">Reference proteome</keyword>
<reference evidence="2" key="1">
    <citation type="journal article" date="2019" name="Int. J. Syst. Evol. Microbiol.">
        <title>The Global Catalogue of Microorganisms (GCM) 10K type strain sequencing project: providing services to taxonomists for standard genome sequencing and annotation.</title>
        <authorList>
            <consortium name="The Broad Institute Genomics Platform"/>
            <consortium name="The Broad Institute Genome Sequencing Center for Infectious Disease"/>
            <person name="Wu L."/>
            <person name="Ma J."/>
        </authorList>
    </citation>
    <scope>NUCLEOTIDE SEQUENCE [LARGE SCALE GENOMIC DNA]</scope>
    <source>
        <strain evidence="2">CCUG 49679</strain>
    </source>
</reference>
<evidence type="ECO:0000313" key="1">
    <source>
        <dbReference type="EMBL" id="MFC6095662.1"/>
    </source>
</evidence>
<evidence type="ECO:0008006" key="3">
    <source>
        <dbReference type="Google" id="ProtNLM"/>
    </source>
</evidence>
<dbReference type="EMBL" id="JBHSQB010000004">
    <property type="protein sequence ID" value="MFC6095662.1"/>
    <property type="molecule type" value="Genomic_DNA"/>
</dbReference>
<accession>A0ABW1PLK9</accession>
<organism evidence="1 2">
    <name type="scientific">Flavobacterium qiangtangense</name>
    <dbReference type="NCBI Taxonomy" id="1442595"/>
    <lineage>
        <taxon>Bacteria</taxon>
        <taxon>Pseudomonadati</taxon>
        <taxon>Bacteroidota</taxon>
        <taxon>Flavobacteriia</taxon>
        <taxon>Flavobacteriales</taxon>
        <taxon>Flavobacteriaceae</taxon>
        <taxon>Flavobacterium</taxon>
    </lineage>
</organism>
<evidence type="ECO:0000313" key="2">
    <source>
        <dbReference type="Proteomes" id="UP001596287"/>
    </source>
</evidence>
<dbReference type="RefSeq" id="WP_379790317.1">
    <property type="nucleotide sequence ID" value="NZ_JBHSQB010000004.1"/>
</dbReference>
<gene>
    <name evidence="1" type="ORF">ACFPVY_03305</name>
</gene>
<protein>
    <recommendedName>
        <fullName evidence="3">DUF2846 domain-containing protein</fullName>
    </recommendedName>
</protein>
<sequence>MNKFFKVGCLLILFLALLGIAGVFLANRHDGPTQSIAFLNTSDVTRSVTFEKIEKTGKLAATYTINRDIKPNQEIIEKVPAGNYKISIWNQDKSLFKSTDFKVILDDPKVSSYQLYRLDIATDKIYVIVNLNALYEGNSLANHMASAAGTKQERLKIEMLFDGGRPFQVPETYTSRTFIDINDDLPSEIKFGEMVYGLFEFSKTISKDKVEAAIYAKLLKKVK</sequence>
<name>A0ABW1PLK9_9FLAO</name>
<dbReference type="Proteomes" id="UP001596287">
    <property type="component" value="Unassembled WGS sequence"/>
</dbReference>
<proteinExistence type="predicted"/>